<proteinExistence type="predicted"/>
<sequence length="150" mass="17783">MESIATKKQITDTFNEVREYSFKQKREDVVNSLLDQILELQNIIRNKTVFLEGLYPKFEKITWLNADDIDDETLRIINDIISTTRDISRSLTIQYVFFNNKYRKFASGALKEFKVSLDDIKEITDDIEDVFFKLPKDDRFQKANDRIQSL</sequence>
<dbReference type="RefSeq" id="WP_054408648.1">
    <property type="nucleotide sequence ID" value="NZ_FOYA01000009.1"/>
</dbReference>
<name>A0A0M8MC27_9FLAO</name>
<organism evidence="1 2">
    <name type="scientific">Flavobacterium akiainvivens</name>
    <dbReference type="NCBI Taxonomy" id="1202724"/>
    <lineage>
        <taxon>Bacteria</taxon>
        <taxon>Pseudomonadati</taxon>
        <taxon>Bacteroidota</taxon>
        <taxon>Flavobacteriia</taxon>
        <taxon>Flavobacteriales</taxon>
        <taxon>Flavobacteriaceae</taxon>
        <taxon>Flavobacterium</taxon>
    </lineage>
</organism>
<accession>A0A0M8MC27</accession>
<dbReference type="AlphaFoldDB" id="A0A0M8MC27"/>
<dbReference type="EMBL" id="LIYD01000005">
    <property type="protein sequence ID" value="KOS07015.1"/>
    <property type="molecule type" value="Genomic_DNA"/>
</dbReference>
<protein>
    <submittedName>
        <fullName evidence="1">Uncharacterized protein</fullName>
    </submittedName>
</protein>
<reference evidence="1 2" key="1">
    <citation type="submission" date="2015-08" db="EMBL/GenBank/DDBJ databases">
        <title>Whole genome sequence of Flavobacterium akiainvivens IK-1T, from decaying Wikstroemia oahuensis, an endemic Hawaiian shrub.</title>
        <authorList>
            <person name="Wan X."/>
            <person name="Hou S."/>
            <person name="Saito J."/>
            <person name="Donachie S."/>
        </authorList>
    </citation>
    <scope>NUCLEOTIDE SEQUENCE [LARGE SCALE GENOMIC DNA]</scope>
    <source>
        <strain evidence="1 2">IK-1</strain>
    </source>
</reference>
<evidence type="ECO:0000313" key="2">
    <source>
        <dbReference type="Proteomes" id="UP000037755"/>
    </source>
</evidence>
<dbReference type="PATRIC" id="fig|1202724.3.peg.2898"/>
<keyword evidence="2" id="KW-1185">Reference proteome</keyword>
<gene>
    <name evidence="1" type="ORF">AM493_13965</name>
</gene>
<dbReference type="OrthoDB" id="1436005at2"/>
<evidence type="ECO:0000313" key="1">
    <source>
        <dbReference type="EMBL" id="KOS07015.1"/>
    </source>
</evidence>
<comment type="caution">
    <text evidence="1">The sequence shown here is derived from an EMBL/GenBank/DDBJ whole genome shotgun (WGS) entry which is preliminary data.</text>
</comment>
<dbReference type="Proteomes" id="UP000037755">
    <property type="component" value="Unassembled WGS sequence"/>
</dbReference>